<keyword evidence="4" id="KW-1185">Reference proteome</keyword>
<dbReference type="GO" id="GO:0016747">
    <property type="term" value="F:acyltransferase activity, transferring groups other than amino-acyl groups"/>
    <property type="evidence" value="ECO:0007669"/>
    <property type="project" value="InterPro"/>
</dbReference>
<feature type="transmembrane region" description="Helical" evidence="1">
    <location>
        <begin position="336"/>
        <end position="354"/>
    </location>
</feature>
<keyword evidence="3" id="KW-0012">Acyltransferase</keyword>
<keyword evidence="1" id="KW-1133">Transmembrane helix</keyword>
<feature type="transmembrane region" description="Helical" evidence="1">
    <location>
        <begin position="238"/>
        <end position="257"/>
    </location>
</feature>
<keyword evidence="1" id="KW-0472">Membrane</keyword>
<feature type="transmembrane region" description="Helical" evidence="1">
    <location>
        <begin position="60"/>
        <end position="79"/>
    </location>
</feature>
<keyword evidence="3" id="KW-0808">Transferase</keyword>
<name>A0A934UPJ9_9SPHI</name>
<accession>A0A934UPJ9</accession>
<feature type="transmembrane region" description="Helical" evidence="1">
    <location>
        <begin position="310"/>
        <end position="329"/>
    </location>
</feature>
<feature type="transmembrane region" description="Helical" evidence="1">
    <location>
        <begin position="191"/>
        <end position="218"/>
    </location>
</feature>
<dbReference type="Proteomes" id="UP000613193">
    <property type="component" value="Unassembled WGS sequence"/>
</dbReference>
<dbReference type="PANTHER" id="PTHR23028">
    <property type="entry name" value="ACETYLTRANSFERASE"/>
    <property type="match status" value="1"/>
</dbReference>
<comment type="caution">
    <text evidence="3">The sequence shown here is derived from an EMBL/GenBank/DDBJ whole genome shotgun (WGS) entry which is preliminary data.</text>
</comment>
<evidence type="ECO:0000256" key="1">
    <source>
        <dbReference type="SAM" id="Phobius"/>
    </source>
</evidence>
<organism evidence="3 4">
    <name type="scientific">Mucilaginibacter segetis</name>
    <dbReference type="NCBI Taxonomy" id="2793071"/>
    <lineage>
        <taxon>Bacteria</taxon>
        <taxon>Pseudomonadati</taxon>
        <taxon>Bacteroidota</taxon>
        <taxon>Sphingobacteriia</taxon>
        <taxon>Sphingobacteriales</taxon>
        <taxon>Sphingobacteriaceae</taxon>
        <taxon>Mucilaginibacter</taxon>
    </lineage>
</organism>
<feature type="transmembrane region" description="Helical" evidence="1">
    <location>
        <begin position="163"/>
        <end position="184"/>
    </location>
</feature>
<evidence type="ECO:0000313" key="3">
    <source>
        <dbReference type="EMBL" id="MBK0381052.1"/>
    </source>
</evidence>
<proteinExistence type="predicted"/>
<dbReference type="InterPro" id="IPR050879">
    <property type="entry name" value="Acyltransferase_3"/>
</dbReference>
<keyword evidence="1" id="KW-0812">Transmembrane</keyword>
<evidence type="ECO:0000259" key="2">
    <source>
        <dbReference type="Pfam" id="PF01757"/>
    </source>
</evidence>
<gene>
    <name evidence="3" type="ORF">I5M19_17135</name>
</gene>
<feature type="transmembrane region" description="Helical" evidence="1">
    <location>
        <begin position="20"/>
        <end position="40"/>
    </location>
</feature>
<feature type="domain" description="Acyltransferase 3" evidence="2">
    <location>
        <begin position="15"/>
        <end position="351"/>
    </location>
</feature>
<protein>
    <submittedName>
        <fullName evidence="3">Acyltransferase</fullName>
    </submittedName>
</protein>
<evidence type="ECO:0000313" key="4">
    <source>
        <dbReference type="Proteomes" id="UP000613193"/>
    </source>
</evidence>
<dbReference type="InterPro" id="IPR002656">
    <property type="entry name" value="Acyl_transf_3_dom"/>
</dbReference>
<reference evidence="3" key="1">
    <citation type="submission" date="2020-12" db="EMBL/GenBank/DDBJ databases">
        <title>Bacterial novel species Mucilaginibacter sp. SD-g isolated from soil.</title>
        <authorList>
            <person name="Jung H.-Y."/>
        </authorList>
    </citation>
    <scope>NUCLEOTIDE SEQUENCE</scope>
    <source>
        <strain evidence="3">SD-g</strain>
    </source>
</reference>
<dbReference type="AlphaFoldDB" id="A0A934UPJ9"/>
<feature type="transmembrane region" description="Helical" evidence="1">
    <location>
        <begin position="269"/>
        <end position="290"/>
    </location>
</feature>
<dbReference type="EMBL" id="JAEHFW010000003">
    <property type="protein sequence ID" value="MBK0381052.1"/>
    <property type="molecule type" value="Genomic_DNA"/>
</dbReference>
<dbReference type="Pfam" id="PF01757">
    <property type="entry name" value="Acyl_transf_3"/>
    <property type="match status" value="1"/>
</dbReference>
<sequence>MMQIHISSQTHVRYKQLDSLRGLAALCVFFSHCFITYNLNGSWIKILMASPLGILINGRAAVMFFFVLSGFVLSLPYIYGERPLKLIEFYIKRVFRIYPAYLAIILIAVLLKTFIYDDNAMFPFSEWIKEFWHWEWNSSYFLETIKTFLLIGPNFNADLIDPVIWSLVVEMKMSIILPFFIIIVSRSNLTFNILFFILVLALIYNHQTGFLGVFYLGILSAKYKEQLSELVRSWSVPFVLFMLAVALFLYNVSYEFFKPYGDRAHPFAYFWRDYLNSIGGTIIIIIAIARKRITSFFDVPVFTFIGNISYSFYLFHVPLLITICSLISAKLGGSRFYIFGSTLLLSVSLSYMSYRYIELPFQNHAKSFIKKIPGISRLHI</sequence>
<feature type="transmembrane region" description="Helical" evidence="1">
    <location>
        <begin position="100"/>
        <end position="116"/>
    </location>
</feature>